<organism evidence="1">
    <name type="scientific">viral metagenome</name>
    <dbReference type="NCBI Taxonomy" id="1070528"/>
    <lineage>
        <taxon>unclassified sequences</taxon>
        <taxon>metagenomes</taxon>
        <taxon>organismal metagenomes</taxon>
    </lineage>
</organism>
<dbReference type="AlphaFoldDB" id="A0A6M3LHU6"/>
<accession>A0A6M3LHU6</accession>
<evidence type="ECO:0000313" key="1">
    <source>
        <dbReference type="EMBL" id="QJA94867.1"/>
    </source>
</evidence>
<name>A0A6M3LHU6_9ZZZZ</name>
<gene>
    <name evidence="1" type="ORF">MM415B03711_0009</name>
</gene>
<reference evidence="1" key="1">
    <citation type="submission" date="2020-03" db="EMBL/GenBank/DDBJ databases">
        <title>The deep terrestrial virosphere.</title>
        <authorList>
            <person name="Holmfeldt K."/>
            <person name="Nilsson E."/>
            <person name="Simone D."/>
            <person name="Lopez-Fernandez M."/>
            <person name="Wu X."/>
            <person name="de Brujin I."/>
            <person name="Lundin D."/>
            <person name="Andersson A."/>
            <person name="Bertilsson S."/>
            <person name="Dopson M."/>
        </authorList>
    </citation>
    <scope>NUCLEOTIDE SEQUENCE</scope>
    <source>
        <strain evidence="1">MM415B03711</strain>
    </source>
</reference>
<proteinExistence type="predicted"/>
<protein>
    <submittedName>
        <fullName evidence="1">Uncharacterized protein</fullName>
    </submittedName>
</protein>
<sequence length="48" mass="5479">MSEQAQVKESVKSIKAERKRGLNVLSLAARVKILEDFVFRNTDISEED</sequence>
<dbReference type="EMBL" id="MT143267">
    <property type="protein sequence ID" value="QJA94867.1"/>
    <property type="molecule type" value="Genomic_DNA"/>
</dbReference>